<comment type="caution">
    <text evidence="1">The sequence shown here is derived from an EMBL/GenBank/DDBJ whole genome shotgun (WGS) entry which is preliminary data.</text>
</comment>
<proteinExistence type="predicted"/>
<sequence>MDDAHPFKSKD</sequence>
<protein>
    <submittedName>
        <fullName evidence="1">Uncharacterized protein</fullName>
    </submittedName>
</protein>
<dbReference type="Proteomes" id="UP000015530">
    <property type="component" value="Unassembled WGS sequence"/>
</dbReference>
<gene>
    <name evidence="1" type="ORF">CGLO_18161</name>
</gene>
<reference evidence="2" key="1">
    <citation type="journal article" date="2013" name="Mol. Plant Microbe Interact.">
        <title>Global aspects of pacC regulation of pathogenicity genes in Colletotrichum gloeosporioides as revealed by transcriptome analysis.</title>
        <authorList>
            <person name="Alkan N."/>
            <person name="Meng X."/>
            <person name="Friedlander G."/>
            <person name="Reuveni E."/>
            <person name="Sukno S."/>
            <person name="Sherman A."/>
            <person name="Thon M."/>
            <person name="Fluhr R."/>
            <person name="Prusky D."/>
        </authorList>
    </citation>
    <scope>NUCLEOTIDE SEQUENCE [LARGE SCALE GENOMIC DNA]</scope>
    <source>
        <strain evidence="2">Cg-14</strain>
    </source>
</reference>
<dbReference type="EMBL" id="AMYD01004396">
    <property type="protein sequence ID" value="EQB43213.1"/>
    <property type="molecule type" value="Genomic_DNA"/>
</dbReference>
<name>T0JS10_COLGC</name>
<organism evidence="1 2">
    <name type="scientific">Colletotrichum gloeosporioides (strain Cg-14)</name>
    <name type="common">Anthracnose fungus</name>
    <name type="synonym">Glomerella cingulata</name>
    <dbReference type="NCBI Taxonomy" id="1237896"/>
    <lineage>
        <taxon>Eukaryota</taxon>
        <taxon>Fungi</taxon>
        <taxon>Dikarya</taxon>
        <taxon>Ascomycota</taxon>
        <taxon>Pezizomycotina</taxon>
        <taxon>Sordariomycetes</taxon>
        <taxon>Hypocreomycetidae</taxon>
        <taxon>Glomerellales</taxon>
        <taxon>Glomerellaceae</taxon>
        <taxon>Colletotrichum</taxon>
        <taxon>Colletotrichum gloeosporioides species complex</taxon>
    </lineage>
</organism>
<dbReference type="HOGENOM" id="CLU_3437551_0_0_1"/>
<evidence type="ECO:0000313" key="2">
    <source>
        <dbReference type="Proteomes" id="UP000015530"/>
    </source>
</evidence>
<accession>T0JS10</accession>
<evidence type="ECO:0000313" key="1">
    <source>
        <dbReference type="EMBL" id="EQB43213.1"/>
    </source>
</evidence>